<name>A0A5C6CXQ1_9BACT</name>
<evidence type="ECO:0000259" key="2">
    <source>
        <dbReference type="PROSITE" id="PS50994"/>
    </source>
</evidence>
<dbReference type="Gene3D" id="3.30.420.10">
    <property type="entry name" value="Ribonuclease H-like superfamily/Ribonuclease H"/>
    <property type="match status" value="1"/>
</dbReference>
<dbReference type="OrthoDB" id="285898at2"/>
<dbReference type="GO" id="GO:0015074">
    <property type="term" value="P:DNA integration"/>
    <property type="evidence" value="ECO:0007669"/>
    <property type="project" value="InterPro"/>
</dbReference>
<dbReference type="InterPro" id="IPR036397">
    <property type="entry name" value="RNaseH_sf"/>
</dbReference>
<dbReference type="NCBIfam" id="NF033516">
    <property type="entry name" value="transpos_IS3"/>
    <property type="match status" value="1"/>
</dbReference>
<dbReference type="PANTHER" id="PTHR46889">
    <property type="entry name" value="TRANSPOSASE INSF FOR INSERTION SEQUENCE IS3B-RELATED"/>
    <property type="match status" value="1"/>
</dbReference>
<dbReference type="SUPFAM" id="SSF53098">
    <property type="entry name" value="Ribonuclease H-like"/>
    <property type="match status" value="1"/>
</dbReference>
<dbReference type="PANTHER" id="PTHR46889:SF4">
    <property type="entry name" value="TRANSPOSASE INSO FOR INSERTION SEQUENCE ELEMENT IS911B-RELATED"/>
    <property type="match status" value="1"/>
</dbReference>
<dbReference type="InterPro" id="IPR050900">
    <property type="entry name" value="Transposase_IS3/IS150/IS904"/>
</dbReference>
<dbReference type="GO" id="GO:0003676">
    <property type="term" value="F:nucleic acid binding"/>
    <property type="evidence" value="ECO:0007669"/>
    <property type="project" value="InterPro"/>
</dbReference>
<dbReference type="Proteomes" id="UP000318437">
    <property type="component" value="Unassembled WGS sequence"/>
</dbReference>
<accession>A0A5C6CXQ1</accession>
<dbReference type="InterPro" id="IPR048020">
    <property type="entry name" value="Transpos_IS3"/>
</dbReference>
<sequence>MATKTLLRWLELSTSKYHEWRRRYGKANEHNGKIPRDYWLEPWEREAILNYHDAHSLDGYRRLTFMMLDDDIVAVSPSSTYRVLKSAGRLDRRRWAPSKKGQGFHHPDGPHRHWHTDISYLNICGTFYFLITILDGYSRYIVHWEIRESAKEMDVEVVLQRALEKHPGAKPRIISDNGPQFIAKDFKSFIRMEGLTHVRTSPYYPQSNGKLERWHGSVKLECIRPSCPESIEEARAKVATFVEHYNHCRLHASIGYVTPADKLNGLDVEIFAERDRKLEEARRRRALKRRQFSTEVAMARTGGEASQGSRGRQ</sequence>
<evidence type="ECO:0000256" key="1">
    <source>
        <dbReference type="SAM" id="MobiDB-lite"/>
    </source>
</evidence>
<organism evidence="3 4">
    <name type="scientific">Bythopirellula polymerisocia</name>
    <dbReference type="NCBI Taxonomy" id="2528003"/>
    <lineage>
        <taxon>Bacteria</taxon>
        <taxon>Pseudomonadati</taxon>
        <taxon>Planctomycetota</taxon>
        <taxon>Planctomycetia</taxon>
        <taxon>Pirellulales</taxon>
        <taxon>Lacipirellulaceae</taxon>
        <taxon>Bythopirellula</taxon>
    </lineage>
</organism>
<feature type="region of interest" description="Disordered" evidence="1">
    <location>
        <begin position="289"/>
        <end position="313"/>
    </location>
</feature>
<comment type="caution">
    <text evidence="3">The sequence shown here is derived from an EMBL/GenBank/DDBJ whole genome shotgun (WGS) entry which is preliminary data.</text>
</comment>
<keyword evidence="4" id="KW-1185">Reference proteome</keyword>
<gene>
    <name evidence="3" type="ORF">Pla144_19670</name>
</gene>
<dbReference type="EMBL" id="SJPS01000002">
    <property type="protein sequence ID" value="TWU28675.1"/>
    <property type="molecule type" value="Genomic_DNA"/>
</dbReference>
<dbReference type="RefSeq" id="WP_146450376.1">
    <property type="nucleotide sequence ID" value="NZ_SJPS01000002.1"/>
</dbReference>
<evidence type="ECO:0000313" key="3">
    <source>
        <dbReference type="EMBL" id="TWU28675.1"/>
    </source>
</evidence>
<dbReference type="Pfam" id="PF00665">
    <property type="entry name" value="rve"/>
    <property type="match status" value="1"/>
</dbReference>
<protein>
    <submittedName>
        <fullName evidence="3">IS2 transposase TnpB</fullName>
    </submittedName>
</protein>
<dbReference type="AlphaFoldDB" id="A0A5C6CXQ1"/>
<dbReference type="PROSITE" id="PS50994">
    <property type="entry name" value="INTEGRASE"/>
    <property type="match status" value="1"/>
</dbReference>
<feature type="domain" description="Integrase catalytic" evidence="2">
    <location>
        <begin position="106"/>
        <end position="267"/>
    </location>
</feature>
<dbReference type="InterPro" id="IPR001584">
    <property type="entry name" value="Integrase_cat-core"/>
</dbReference>
<reference evidence="3 4" key="1">
    <citation type="submission" date="2019-02" db="EMBL/GenBank/DDBJ databases">
        <title>Deep-cultivation of Planctomycetes and their phenomic and genomic characterization uncovers novel biology.</title>
        <authorList>
            <person name="Wiegand S."/>
            <person name="Jogler M."/>
            <person name="Boedeker C."/>
            <person name="Pinto D."/>
            <person name="Vollmers J."/>
            <person name="Rivas-Marin E."/>
            <person name="Kohn T."/>
            <person name="Peeters S.H."/>
            <person name="Heuer A."/>
            <person name="Rast P."/>
            <person name="Oberbeckmann S."/>
            <person name="Bunk B."/>
            <person name="Jeske O."/>
            <person name="Meyerdierks A."/>
            <person name="Storesund J.E."/>
            <person name="Kallscheuer N."/>
            <person name="Luecker S."/>
            <person name="Lage O.M."/>
            <person name="Pohl T."/>
            <person name="Merkel B.J."/>
            <person name="Hornburger P."/>
            <person name="Mueller R.-W."/>
            <person name="Bruemmer F."/>
            <person name="Labrenz M."/>
            <person name="Spormann A.M."/>
            <person name="Op Den Camp H."/>
            <person name="Overmann J."/>
            <person name="Amann R."/>
            <person name="Jetten M.S.M."/>
            <person name="Mascher T."/>
            <person name="Medema M.H."/>
            <person name="Devos D.P."/>
            <person name="Kaster A.-K."/>
            <person name="Ovreas L."/>
            <person name="Rohde M."/>
            <person name="Galperin M.Y."/>
            <person name="Jogler C."/>
        </authorList>
    </citation>
    <scope>NUCLEOTIDE SEQUENCE [LARGE SCALE GENOMIC DNA]</scope>
    <source>
        <strain evidence="3 4">Pla144</strain>
    </source>
</reference>
<evidence type="ECO:0000313" key="4">
    <source>
        <dbReference type="Proteomes" id="UP000318437"/>
    </source>
</evidence>
<feature type="compositionally biased region" description="Polar residues" evidence="1">
    <location>
        <begin position="304"/>
        <end position="313"/>
    </location>
</feature>
<proteinExistence type="predicted"/>
<dbReference type="InterPro" id="IPR012337">
    <property type="entry name" value="RNaseH-like_sf"/>
</dbReference>